<comment type="caution">
    <text evidence="8">The sequence shown here is derived from an EMBL/GenBank/DDBJ whole genome shotgun (WGS) entry which is preliminary data.</text>
</comment>
<dbReference type="Gene3D" id="1.10.418.20">
    <property type="match status" value="1"/>
</dbReference>
<evidence type="ECO:0000256" key="6">
    <source>
        <dbReference type="SAM" id="MobiDB-lite"/>
    </source>
</evidence>
<feature type="compositionally biased region" description="Low complexity" evidence="6">
    <location>
        <begin position="783"/>
        <end position="795"/>
    </location>
</feature>
<dbReference type="InParanoid" id="A0A200QIZ9"/>
<dbReference type="Proteomes" id="UP000195402">
    <property type="component" value="Unassembled WGS sequence"/>
</dbReference>
<evidence type="ECO:0000256" key="2">
    <source>
        <dbReference type="ARBA" id="ARBA00022670"/>
    </source>
</evidence>
<keyword evidence="4" id="KW-0378">Hydrolase</keyword>
<feature type="region of interest" description="Disordered" evidence="6">
    <location>
        <begin position="814"/>
        <end position="843"/>
    </location>
</feature>
<gene>
    <name evidence="8" type="ORF">BVC80_8985g8</name>
</gene>
<dbReference type="AlphaFoldDB" id="A0A200QIZ9"/>
<dbReference type="FunCoup" id="A0A200QIZ9">
    <property type="interactions" value="2329"/>
</dbReference>
<keyword evidence="3" id="KW-0833">Ubl conjugation pathway</keyword>
<comment type="similarity">
    <text evidence="1">Belongs to the peptidase C48 family.</text>
</comment>
<dbReference type="PANTHER" id="PTHR47764">
    <property type="entry name" value="UBIQUITIN-LIKE-SPECIFIC PROTEASE 2B-RELATED"/>
    <property type="match status" value="1"/>
</dbReference>
<dbReference type="InterPro" id="IPR057375">
    <property type="entry name" value="ULP2A/B_PH"/>
</dbReference>
<dbReference type="Pfam" id="PF02902">
    <property type="entry name" value="Peptidase_C48"/>
    <property type="match status" value="1"/>
</dbReference>
<dbReference type="STRING" id="56857.A0A200QIZ9"/>
<dbReference type="GO" id="GO:0008234">
    <property type="term" value="F:cysteine-type peptidase activity"/>
    <property type="evidence" value="ECO:0007669"/>
    <property type="project" value="InterPro"/>
</dbReference>
<dbReference type="Pfam" id="PF25352">
    <property type="entry name" value="PH_ULP"/>
    <property type="match status" value="1"/>
</dbReference>
<dbReference type="InterPro" id="IPR038765">
    <property type="entry name" value="Papain-like_cys_pep_sf"/>
</dbReference>
<feature type="domain" description="Ubiquitin-like protease family profile" evidence="7">
    <location>
        <begin position="363"/>
        <end position="557"/>
    </location>
</feature>
<dbReference type="PROSITE" id="PS50600">
    <property type="entry name" value="ULP_PROTEASE"/>
    <property type="match status" value="1"/>
</dbReference>
<dbReference type="Gene3D" id="3.30.310.130">
    <property type="entry name" value="Ubiquitin-related"/>
    <property type="match status" value="1"/>
</dbReference>
<dbReference type="InterPro" id="IPR003653">
    <property type="entry name" value="Peptidase_C48_C"/>
</dbReference>
<sequence length="934" mass="104610">MKNSRKGFDVFEFTEEDELVESAAGRFTKKLRNPRADTPAITKYQFLECFNRGASYEQAESSDVSYIDVDSSNSGHKPKSQGLYARGTLRGDDASTERISGLDEILVASTTSNEQNALSNPDNSESGDFFRGGSKLDSCGMKDSCLGVPSVGQQSNSILPDLPSDDCPVDAISDGENEGYLEDSASDHYSSDCEMEDIDLAVVAPDYLIYGERYCTESLLTFSCSCIKLEGTNAYGNKESFSSEWAIVEVTSIETQWFSRVETALIKLHIMPSAEIEAENVDRTSGTLELKFAVCEPRWFEKQERIMSLDARYTAIWRLVLDADARDDGFVGKNSLSSSRTYFPNFDEPFEDVIYPQGDPDAVSISKRDVELLEPETFINDTIIDFYIKYLKNKIRPEDGHRFHFFNSFFFRKLADLDKDPSSASQGRAAFQRVRKWTRKVNLFEKDYVFIPINFNLHWSLIVICHPGEVANFKDEDIDKSDKVPCILHMDSIKGSHKGLKDLVQSYLWEEWKERKAEASEDFSKKFFNLRFVPLELPQQENSFDCGLFLLHYVERFLEDAPVHFSPFKIEKCSNFLNLDWFPPEEASLKRAFIQNLIYELVEDHSQRITATTNNDEHQSSGFPENGNGKESGIELLSESRSSARICHGNSSCSTASEGIQIELLATSSGGAGHIRDSGLVFREFFEQGPTAGSFTDAQYRPSNKIEPLHQFKCITSPIQENTETDEQFALAPSDEAGFRPLAGLMAGPCSTSFSTKGSGTLDPFWNPGISVLQDKHDDGDSSVETSSYGSQSSSELGVDVHVPTSDFVYLREQEETEKSRSVSPENVGCITGSPASASRERLETWVVEDSQEADMMAESKEGDDSHVFLQETFSAPTQQGPDIGEKRNHSSENLQLSGDDPTSESDQLQARKRLRLVPPLNGERRRTRSVAKD</sequence>
<evidence type="ECO:0000313" key="8">
    <source>
        <dbReference type="EMBL" id="OVA10483.1"/>
    </source>
</evidence>
<proteinExistence type="inferred from homology"/>
<reference evidence="8 9" key="1">
    <citation type="journal article" date="2017" name="Mol. Plant">
        <title>The Genome of Medicinal Plant Macleaya cordata Provides New Insights into Benzylisoquinoline Alkaloids Metabolism.</title>
        <authorList>
            <person name="Liu X."/>
            <person name="Liu Y."/>
            <person name="Huang P."/>
            <person name="Ma Y."/>
            <person name="Qing Z."/>
            <person name="Tang Q."/>
            <person name="Cao H."/>
            <person name="Cheng P."/>
            <person name="Zheng Y."/>
            <person name="Yuan Z."/>
            <person name="Zhou Y."/>
            <person name="Liu J."/>
            <person name="Tang Z."/>
            <person name="Zhuo Y."/>
            <person name="Zhang Y."/>
            <person name="Yu L."/>
            <person name="Huang J."/>
            <person name="Yang P."/>
            <person name="Peng Q."/>
            <person name="Zhang J."/>
            <person name="Jiang W."/>
            <person name="Zhang Z."/>
            <person name="Lin K."/>
            <person name="Ro D.K."/>
            <person name="Chen X."/>
            <person name="Xiong X."/>
            <person name="Shang Y."/>
            <person name="Huang S."/>
            <person name="Zeng J."/>
        </authorList>
    </citation>
    <scope>NUCLEOTIDE SEQUENCE [LARGE SCALE GENOMIC DNA]</scope>
    <source>
        <strain evidence="9">cv. BLH2017</strain>
        <tissue evidence="8">Root</tissue>
    </source>
</reference>
<keyword evidence="9" id="KW-1185">Reference proteome</keyword>
<dbReference type="OrthoDB" id="442460at2759"/>
<evidence type="ECO:0000256" key="4">
    <source>
        <dbReference type="ARBA" id="ARBA00022801"/>
    </source>
</evidence>
<comment type="function">
    <text evidence="5">Protease that catalyzes two essential functions in the SUMO pathway: processing of full-length SUMOs to their mature forms and deconjugation of SUMO from targeted proteins.</text>
</comment>
<feature type="compositionally biased region" description="Polar residues" evidence="6">
    <location>
        <begin position="872"/>
        <end position="881"/>
    </location>
</feature>
<feature type="region of interest" description="Disordered" evidence="6">
    <location>
        <begin position="612"/>
        <end position="633"/>
    </location>
</feature>
<evidence type="ECO:0000313" key="9">
    <source>
        <dbReference type="Proteomes" id="UP000195402"/>
    </source>
</evidence>
<dbReference type="EMBL" id="MVGT01001900">
    <property type="protein sequence ID" value="OVA10483.1"/>
    <property type="molecule type" value="Genomic_DNA"/>
</dbReference>
<dbReference type="SUPFAM" id="SSF54001">
    <property type="entry name" value="Cysteine proteinases"/>
    <property type="match status" value="1"/>
</dbReference>
<feature type="region of interest" description="Disordered" evidence="6">
    <location>
        <begin position="771"/>
        <end position="798"/>
    </location>
</feature>
<feature type="region of interest" description="Disordered" evidence="6">
    <location>
        <begin position="872"/>
        <end position="934"/>
    </location>
</feature>
<name>A0A200QIZ9_MACCD</name>
<evidence type="ECO:0000259" key="7">
    <source>
        <dbReference type="PROSITE" id="PS50600"/>
    </source>
</evidence>
<evidence type="ECO:0000256" key="1">
    <source>
        <dbReference type="ARBA" id="ARBA00005234"/>
    </source>
</evidence>
<evidence type="ECO:0000256" key="5">
    <source>
        <dbReference type="ARBA" id="ARBA00057729"/>
    </source>
</evidence>
<dbReference type="OMA" id="ERYCTES"/>
<dbReference type="FunFam" id="3.30.310.130:FF:000006">
    <property type="entry name" value="Probable ubiquitin-like-specific protease 2B"/>
    <property type="match status" value="1"/>
</dbReference>
<accession>A0A200QIZ9</accession>
<organism evidence="8 9">
    <name type="scientific">Macleaya cordata</name>
    <name type="common">Five-seeded plume-poppy</name>
    <name type="synonym">Bocconia cordata</name>
    <dbReference type="NCBI Taxonomy" id="56857"/>
    <lineage>
        <taxon>Eukaryota</taxon>
        <taxon>Viridiplantae</taxon>
        <taxon>Streptophyta</taxon>
        <taxon>Embryophyta</taxon>
        <taxon>Tracheophyta</taxon>
        <taxon>Spermatophyta</taxon>
        <taxon>Magnoliopsida</taxon>
        <taxon>Ranunculales</taxon>
        <taxon>Papaveraceae</taxon>
        <taxon>Papaveroideae</taxon>
        <taxon>Macleaya</taxon>
    </lineage>
</organism>
<evidence type="ECO:0000256" key="3">
    <source>
        <dbReference type="ARBA" id="ARBA00022786"/>
    </source>
</evidence>
<dbReference type="GO" id="GO:0006508">
    <property type="term" value="P:proteolysis"/>
    <property type="evidence" value="ECO:0007669"/>
    <property type="project" value="UniProtKB-KW"/>
</dbReference>
<keyword evidence="2" id="KW-0645">Protease</keyword>
<dbReference type="PANTHER" id="PTHR47764:SF2">
    <property type="entry name" value="UBIQUITIN-LIKE PROTEASE FAMILY PROFILE DOMAIN-CONTAINING PROTEIN"/>
    <property type="match status" value="1"/>
</dbReference>
<protein>
    <submittedName>
        <fullName evidence="8">Peptidase C48</fullName>
    </submittedName>
</protein>